<feature type="compositionally biased region" description="Polar residues" evidence="1">
    <location>
        <begin position="249"/>
        <end position="259"/>
    </location>
</feature>
<feature type="region of interest" description="Disordered" evidence="1">
    <location>
        <begin position="178"/>
        <end position="401"/>
    </location>
</feature>
<feature type="compositionally biased region" description="Polar residues" evidence="1">
    <location>
        <begin position="212"/>
        <end position="227"/>
    </location>
</feature>
<dbReference type="Proteomes" id="UP000518752">
    <property type="component" value="Unassembled WGS sequence"/>
</dbReference>
<name>A0A8H5LSD8_9AGAR</name>
<reference evidence="2 3" key="1">
    <citation type="journal article" date="2020" name="ISME J.">
        <title>Uncovering the hidden diversity of litter-decomposition mechanisms in mushroom-forming fungi.</title>
        <authorList>
            <person name="Floudas D."/>
            <person name="Bentzer J."/>
            <person name="Ahren D."/>
            <person name="Johansson T."/>
            <person name="Persson P."/>
            <person name="Tunlid A."/>
        </authorList>
    </citation>
    <scope>NUCLEOTIDE SEQUENCE [LARGE SCALE GENOMIC DNA]</scope>
    <source>
        <strain evidence="2 3">CBS 406.79</strain>
    </source>
</reference>
<feature type="compositionally biased region" description="Polar residues" evidence="1">
    <location>
        <begin position="392"/>
        <end position="401"/>
    </location>
</feature>
<comment type="caution">
    <text evidence="2">The sequence shown here is derived from an EMBL/GenBank/DDBJ whole genome shotgun (WGS) entry which is preliminary data.</text>
</comment>
<dbReference type="AlphaFoldDB" id="A0A8H5LSD8"/>
<feature type="compositionally biased region" description="Acidic residues" evidence="1">
    <location>
        <begin position="340"/>
        <end position="351"/>
    </location>
</feature>
<sequence length="401" mass="44815">MSGPPPEDYGDYPGSKGPSPRHRQSAPPIASTVVYDGAFFSGAHDFKIFGGEYSTAQTVHKTVTNDSSYRSNFNNQRTEDHRGTARLRIISRVNLVYDNRQLRSQKYNASYNDIGQYGSGRGRGRPQYGPYVEDHDDEDDEYYGARSSYSWGGRGRSGGFGNGPGYRRRRRWDYDDDEYDEEYDGDRRNASNEPPRMLESREAVRQRERATFDSTYSAPNTSRNSRGGSVDGVYQDVRAEREREVEAMSYSQTFQQEPQSYAYRAEPEPQYSAGPGPGPGFSSEKFASPAPGPATSRFNPFRSSTAPIPGPGNFSPPANTRPPPNRWGAPDRRRPPASVEEAEDSEHDMDMDMQGVEGGGNGRFERENFRDNLSGGYGYQGARNFVQGQDFPRSNTTGPSM</sequence>
<dbReference type="EMBL" id="JAACJN010000141">
    <property type="protein sequence ID" value="KAF5367644.1"/>
    <property type="molecule type" value="Genomic_DNA"/>
</dbReference>
<feature type="compositionally biased region" description="Polar residues" evidence="1">
    <location>
        <begin position="296"/>
        <end position="306"/>
    </location>
</feature>
<evidence type="ECO:0000256" key="1">
    <source>
        <dbReference type="SAM" id="MobiDB-lite"/>
    </source>
</evidence>
<feature type="region of interest" description="Disordered" evidence="1">
    <location>
        <begin position="1"/>
        <end position="27"/>
    </location>
</feature>
<evidence type="ECO:0000313" key="3">
    <source>
        <dbReference type="Proteomes" id="UP000518752"/>
    </source>
</evidence>
<dbReference type="OrthoDB" id="3064561at2759"/>
<proteinExistence type="predicted"/>
<evidence type="ECO:0000313" key="2">
    <source>
        <dbReference type="EMBL" id="KAF5367644.1"/>
    </source>
</evidence>
<keyword evidence="3" id="KW-1185">Reference proteome</keyword>
<accession>A0A8H5LSD8</accession>
<organism evidence="2 3">
    <name type="scientific">Collybiopsis confluens</name>
    <dbReference type="NCBI Taxonomy" id="2823264"/>
    <lineage>
        <taxon>Eukaryota</taxon>
        <taxon>Fungi</taxon>
        <taxon>Dikarya</taxon>
        <taxon>Basidiomycota</taxon>
        <taxon>Agaricomycotina</taxon>
        <taxon>Agaricomycetes</taxon>
        <taxon>Agaricomycetidae</taxon>
        <taxon>Agaricales</taxon>
        <taxon>Marasmiineae</taxon>
        <taxon>Omphalotaceae</taxon>
        <taxon>Collybiopsis</taxon>
    </lineage>
</organism>
<feature type="compositionally biased region" description="Basic and acidic residues" evidence="1">
    <location>
        <begin position="185"/>
        <end position="211"/>
    </location>
</feature>
<protein>
    <submittedName>
        <fullName evidence="2">Uncharacterized protein</fullName>
    </submittedName>
</protein>
<feature type="compositionally biased region" description="Basic and acidic residues" evidence="1">
    <location>
        <begin position="237"/>
        <end position="246"/>
    </location>
</feature>
<feature type="region of interest" description="Disordered" evidence="1">
    <location>
        <begin position="113"/>
        <end position="140"/>
    </location>
</feature>
<gene>
    <name evidence="2" type="ORF">D9757_010993</name>
</gene>